<dbReference type="AlphaFoldDB" id="D5T2V8"/>
<name>D5T2V8_LEUKI</name>
<reference evidence="2 3" key="1">
    <citation type="journal article" date="2010" name="J. Bacteriol.">
        <title>Complete genome sequence analysis of Leuconostoc kimchii IMSNU 11154.</title>
        <authorList>
            <person name="Oh H.M."/>
            <person name="Cho Y.J."/>
            <person name="Kim B.K."/>
            <person name="Roe J.H."/>
            <person name="Kang S.O."/>
            <person name="Nahm B.H."/>
            <person name="Jeong G."/>
            <person name="Han H.U."/>
            <person name="Chun J."/>
        </authorList>
    </citation>
    <scope>NUCLEOTIDE SEQUENCE [LARGE SCALE GENOMIC DNA]</scope>
    <source>
        <strain evidence="3">IMSNU 11154 / KCTC 2386 / IH25</strain>
    </source>
</reference>
<feature type="transmembrane region" description="Helical" evidence="1">
    <location>
        <begin position="29"/>
        <end position="50"/>
    </location>
</feature>
<keyword evidence="1" id="KW-0812">Transmembrane</keyword>
<dbReference type="PATRIC" id="fig|762051.18.peg.1075"/>
<evidence type="ECO:0000313" key="2">
    <source>
        <dbReference type="EMBL" id="ADG40607.1"/>
    </source>
</evidence>
<proteinExistence type="predicted"/>
<dbReference type="KEGG" id="lki:LKI_05330"/>
<evidence type="ECO:0000256" key="1">
    <source>
        <dbReference type="SAM" id="Phobius"/>
    </source>
</evidence>
<dbReference type="EMBL" id="CP001758">
    <property type="protein sequence ID" value="ADG40607.1"/>
    <property type="molecule type" value="Genomic_DNA"/>
</dbReference>
<organism evidence="2 3">
    <name type="scientific">Leuconostoc kimchii (strain IMSNU 11154 / KCTC 2386 / IH25)</name>
    <dbReference type="NCBI Taxonomy" id="762051"/>
    <lineage>
        <taxon>Bacteria</taxon>
        <taxon>Bacillati</taxon>
        <taxon>Bacillota</taxon>
        <taxon>Bacilli</taxon>
        <taxon>Lactobacillales</taxon>
        <taxon>Lactobacillaceae</taxon>
        <taxon>Leuconostoc</taxon>
    </lineage>
</organism>
<keyword evidence="1" id="KW-0472">Membrane</keyword>
<protein>
    <submittedName>
        <fullName evidence="2">Uncharacterized protein</fullName>
    </submittedName>
</protein>
<sequence>MSTALQIIFLLSGALLIRASKKPNPRQKIQKYFGTFLLIFVIISFIVDFLK</sequence>
<dbReference type="HOGENOM" id="CLU_3169809_0_0_9"/>
<dbReference type="Proteomes" id="UP000002362">
    <property type="component" value="Chromosome"/>
</dbReference>
<accession>D5T2V8</accession>
<evidence type="ECO:0000313" key="3">
    <source>
        <dbReference type="Proteomes" id="UP000002362"/>
    </source>
</evidence>
<keyword evidence="1" id="KW-1133">Transmembrane helix</keyword>
<dbReference type="STRING" id="762051.LKI_05330"/>
<gene>
    <name evidence="2" type="ordered locus">LKI_05330</name>
</gene>
<dbReference type="eggNOG" id="ENOG50308IW">
    <property type="taxonomic scope" value="Bacteria"/>
</dbReference>